<dbReference type="OrthoDB" id="6443879at2"/>
<dbReference type="EMBL" id="ACJX03000001">
    <property type="protein sequence ID" value="KRT36394.1"/>
    <property type="molecule type" value="Genomic_DNA"/>
</dbReference>
<evidence type="ECO:0000256" key="1">
    <source>
        <dbReference type="SAM" id="Phobius"/>
    </source>
</evidence>
<gene>
    <name evidence="2" type="ORF">HMPREF1705_03677</name>
</gene>
<feature type="transmembrane region" description="Helical" evidence="1">
    <location>
        <begin position="32"/>
        <end position="53"/>
    </location>
</feature>
<feature type="transmembrane region" description="Helical" evidence="1">
    <location>
        <begin position="117"/>
        <end position="142"/>
    </location>
</feature>
<keyword evidence="1" id="KW-0812">Transmembrane</keyword>
<dbReference type="eggNOG" id="ENOG5031UAF">
    <property type="taxonomic scope" value="Bacteria"/>
</dbReference>
<keyword evidence="1" id="KW-1133">Transmembrane helix</keyword>
<evidence type="ECO:0000313" key="3">
    <source>
        <dbReference type="Proteomes" id="UP000005273"/>
    </source>
</evidence>
<feature type="transmembrane region" description="Helical" evidence="1">
    <location>
        <begin position="59"/>
        <end position="81"/>
    </location>
</feature>
<accession>A0A0T5XDG6</accession>
<dbReference type="RefSeq" id="WP_057940995.1">
    <property type="nucleotide sequence ID" value="NZ_ACJX03000001.1"/>
</dbReference>
<dbReference type="Proteomes" id="UP000005273">
    <property type="component" value="Unassembled WGS sequence"/>
</dbReference>
<evidence type="ECO:0008006" key="4">
    <source>
        <dbReference type="Google" id="ProtNLM"/>
    </source>
</evidence>
<dbReference type="STRING" id="592015.HMPREF1705_03677"/>
<reference evidence="3" key="1">
    <citation type="submission" date="2012-09" db="EMBL/GenBank/DDBJ databases">
        <authorList>
            <person name="Weinstock G."/>
            <person name="Sodergren E."/>
            <person name="Clifton S."/>
            <person name="Fulton L."/>
            <person name="Fulton B."/>
            <person name="Courtney L."/>
            <person name="Fronick C."/>
            <person name="Harrison M."/>
            <person name="Strong C."/>
            <person name="Farmer C."/>
            <person name="Delehaunty K."/>
            <person name="Markovic C."/>
            <person name="Hall O."/>
            <person name="Minx P."/>
            <person name="Tomlinson C."/>
            <person name="Mitreva M."/>
            <person name="Nelson J."/>
            <person name="Hou S."/>
            <person name="Wollam A."/>
            <person name="Pepin K.H."/>
            <person name="Johnson M."/>
            <person name="Bhonagiri V."/>
            <person name="Nash W.E."/>
            <person name="Suruliraj S."/>
            <person name="Warren W."/>
            <person name="Chinwalla A."/>
            <person name="Mardis E.R."/>
            <person name="Wilson R.K."/>
        </authorList>
    </citation>
    <scope>NUCLEOTIDE SEQUENCE [LARGE SCALE GENOMIC DNA]</scope>
    <source>
        <strain evidence="3">OS1</strain>
    </source>
</reference>
<dbReference type="AlphaFoldDB" id="A0A0T5XDG6"/>
<keyword evidence="3" id="KW-1185">Reference proteome</keyword>
<organism evidence="2 3">
    <name type="scientific">Acetomicrobium hydrogeniformans ATCC BAA-1850</name>
    <dbReference type="NCBI Taxonomy" id="592015"/>
    <lineage>
        <taxon>Bacteria</taxon>
        <taxon>Thermotogati</taxon>
        <taxon>Synergistota</taxon>
        <taxon>Synergistia</taxon>
        <taxon>Synergistales</taxon>
        <taxon>Acetomicrobiaceae</taxon>
        <taxon>Acetomicrobium</taxon>
    </lineage>
</organism>
<comment type="caution">
    <text evidence="2">The sequence shown here is derived from an EMBL/GenBank/DDBJ whole genome shotgun (WGS) entry which is preliminary data.</text>
</comment>
<keyword evidence="1" id="KW-0472">Membrane</keyword>
<evidence type="ECO:0000313" key="2">
    <source>
        <dbReference type="EMBL" id="KRT36394.1"/>
    </source>
</evidence>
<protein>
    <recommendedName>
        <fullName evidence="4">DUF340 domain-containing protein</fullName>
    </recommendedName>
</protein>
<feature type="transmembrane region" description="Helical" evidence="1">
    <location>
        <begin position="88"/>
        <end position="105"/>
    </location>
</feature>
<feature type="transmembrane region" description="Helical" evidence="1">
    <location>
        <begin position="6"/>
        <end position="25"/>
    </location>
</feature>
<proteinExistence type="predicted"/>
<name>A0A0T5XDG6_9BACT</name>
<sequence>MKTGEVLVVLIIIGIITLVGNFVGANIPMIEAIPGMVFLIAISILGVICSKIIPVKIPAVAYIVTIGCIITIPGFPGSAIFNAWAQKVNFLALATPILAYAGISIGKDLGTLKKTGWRILIVSFVVFIGTYVGSTVIAQVVLKIIGEI</sequence>